<name>A0ABW3M5C0_9PSEU</name>
<gene>
    <name evidence="1" type="ORF">ACFQ1S_09710</name>
</gene>
<protein>
    <submittedName>
        <fullName evidence="1">Uncharacterized protein</fullName>
    </submittedName>
</protein>
<keyword evidence="2" id="KW-1185">Reference proteome</keyword>
<organism evidence="1 2">
    <name type="scientific">Kibdelosporangium lantanae</name>
    <dbReference type="NCBI Taxonomy" id="1497396"/>
    <lineage>
        <taxon>Bacteria</taxon>
        <taxon>Bacillati</taxon>
        <taxon>Actinomycetota</taxon>
        <taxon>Actinomycetes</taxon>
        <taxon>Pseudonocardiales</taxon>
        <taxon>Pseudonocardiaceae</taxon>
        <taxon>Kibdelosporangium</taxon>
    </lineage>
</organism>
<dbReference type="EMBL" id="JBHTIS010000422">
    <property type="protein sequence ID" value="MFD1045816.1"/>
    <property type="molecule type" value="Genomic_DNA"/>
</dbReference>
<accession>A0ABW3M5C0</accession>
<sequence length="56" mass="6570">MAFLASRYRWLYKSRVASRVSMELKELDEFLLARAMEHDFTVEWSGRGPPLPQKAP</sequence>
<reference evidence="2" key="1">
    <citation type="journal article" date="2019" name="Int. J. Syst. Evol. Microbiol.">
        <title>The Global Catalogue of Microorganisms (GCM) 10K type strain sequencing project: providing services to taxonomists for standard genome sequencing and annotation.</title>
        <authorList>
            <consortium name="The Broad Institute Genomics Platform"/>
            <consortium name="The Broad Institute Genome Sequencing Center for Infectious Disease"/>
            <person name="Wu L."/>
            <person name="Ma J."/>
        </authorList>
    </citation>
    <scope>NUCLEOTIDE SEQUENCE [LARGE SCALE GENOMIC DNA]</scope>
    <source>
        <strain evidence="2">JCM 31486</strain>
    </source>
</reference>
<evidence type="ECO:0000313" key="2">
    <source>
        <dbReference type="Proteomes" id="UP001597045"/>
    </source>
</evidence>
<evidence type="ECO:0000313" key="1">
    <source>
        <dbReference type="EMBL" id="MFD1045816.1"/>
    </source>
</evidence>
<proteinExistence type="predicted"/>
<comment type="caution">
    <text evidence="1">The sequence shown here is derived from an EMBL/GenBank/DDBJ whole genome shotgun (WGS) entry which is preliminary data.</text>
</comment>
<dbReference type="Proteomes" id="UP001597045">
    <property type="component" value="Unassembled WGS sequence"/>
</dbReference>